<evidence type="ECO:0000313" key="9">
    <source>
        <dbReference type="Proteomes" id="UP001208570"/>
    </source>
</evidence>
<dbReference type="InterPro" id="IPR030878">
    <property type="entry name" value="Ribosomal_uL15"/>
</dbReference>
<keyword evidence="9" id="KW-1185">Reference proteome</keyword>
<comment type="similarity">
    <text evidence="1">Belongs to the universal ribosomal protein uL15 family.</text>
</comment>
<accession>A0AAD9N6H2</accession>
<feature type="domain" description="Large ribosomal subunit protein uL15/eL18" evidence="7">
    <location>
        <begin position="86"/>
        <end position="166"/>
    </location>
</feature>
<gene>
    <name evidence="8" type="ORF">LSH36_226g04040</name>
</gene>
<dbReference type="SUPFAM" id="SSF52080">
    <property type="entry name" value="Ribosomal proteins L15p and L18e"/>
    <property type="match status" value="1"/>
</dbReference>
<evidence type="ECO:0000256" key="6">
    <source>
        <dbReference type="SAM" id="MobiDB-lite"/>
    </source>
</evidence>
<dbReference type="HAMAP" id="MF_01341">
    <property type="entry name" value="Ribosomal_uL15"/>
    <property type="match status" value="1"/>
</dbReference>
<feature type="compositionally biased region" description="Basic residues" evidence="6">
    <location>
        <begin position="26"/>
        <end position="42"/>
    </location>
</feature>
<dbReference type="PANTHER" id="PTHR12934">
    <property type="entry name" value="50S RIBOSOMAL PROTEIN L15"/>
    <property type="match status" value="1"/>
</dbReference>
<dbReference type="Pfam" id="PF00828">
    <property type="entry name" value="Ribosomal_L27A"/>
    <property type="match status" value="1"/>
</dbReference>
<evidence type="ECO:0000259" key="7">
    <source>
        <dbReference type="Pfam" id="PF00828"/>
    </source>
</evidence>
<organism evidence="8 9">
    <name type="scientific">Paralvinella palmiformis</name>
    <dbReference type="NCBI Taxonomy" id="53620"/>
    <lineage>
        <taxon>Eukaryota</taxon>
        <taxon>Metazoa</taxon>
        <taxon>Spiralia</taxon>
        <taxon>Lophotrochozoa</taxon>
        <taxon>Annelida</taxon>
        <taxon>Polychaeta</taxon>
        <taxon>Sedentaria</taxon>
        <taxon>Canalipalpata</taxon>
        <taxon>Terebellida</taxon>
        <taxon>Terebelliformia</taxon>
        <taxon>Alvinellidae</taxon>
        <taxon>Paralvinella</taxon>
    </lineage>
</organism>
<evidence type="ECO:0000256" key="2">
    <source>
        <dbReference type="ARBA" id="ARBA00022980"/>
    </source>
</evidence>
<dbReference type="InterPro" id="IPR021131">
    <property type="entry name" value="Ribosomal_uL15/eL18"/>
</dbReference>
<dbReference type="GO" id="GO:0006412">
    <property type="term" value="P:translation"/>
    <property type="evidence" value="ECO:0007669"/>
    <property type="project" value="InterPro"/>
</dbReference>
<evidence type="ECO:0000256" key="1">
    <source>
        <dbReference type="ARBA" id="ARBA00007320"/>
    </source>
</evidence>
<evidence type="ECO:0000256" key="5">
    <source>
        <dbReference type="ARBA" id="ARBA00035423"/>
    </source>
</evidence>
<dbReference type="EMBL" id="JAODUP010000226">
    <property type="protein sequence ID" value="KAK2155949.1"/>
    <property type="molecule type" value="Genomic_DNA"/>
</dbReference>
<comment type="caution">
    <text evidence="8">The sequence shown here is derived from an EMBL/GenBank/DDBJ whole genome shotgun (WGS) entry which is preliminary data.</text>
</comment>
<evidence type="ECO:0000256" key="4">
    <source>
        <dbReference type="ARBA" id="ARBA00035299"/>
    </source>
</evidence>
<dbReference type="Proteomes" id="UP001208570">
    <property type="component" value="Unassembled WGS sequence"/>
</dbReference>
<keyword evidence="2" id="KW-0689">Ribosomal protein</keyword>
<dbReference type="GO" id="GO:0003735">
    <property type="term" value="F:structural constituent of ribosome"/>
    <property type="evidence" value="ECO:0007669"/>
    <property type="project" value="InterPro"/>
</dbReference>
<dbReference type="InterPro" id="IPR005749">
    <property type="entry name" value="Ribosomal_uL15_bac-type"/>
</dbReference>
<evidence type="ECO:0000256" key="3">
    <source>
        <dbReference type="ARBA" id="ARBA00023274"/>
    </source>
</evidence>
<feature type="region of interest" description="Disordered" evidence="6">
    <location>
        <begin position="19"/>
        <end position="53"/>
    </location>
</feature>
<sequence>MASVEKALSLLKNLPRVNLGNLKPLPGRRGKKPDRRGQHGGKNRGFGDGANNLPRMGFEGGNVPFYRRMPVEPYYKDHAFRKQYPPLSLLQLQRLVDLGRIDTTEPIDLTTLCNTKVITVNPHLKHYGINLTDEGADIFEAKVNIEIQWTNEIAIAAIEKSGGTITTKFYDLQCIDAMVNPLLFFNRGIPIPRCKLPSMDVIEYYSDAKNRGYLADPELIRQARIELAQKMGYNLADPSQDPLYEMLTKRKDPRQIWFGLSPGWVVNLKHKTVLKPNDPELIEYYQS</sequence>
<name>A0AAD9N6H2_9ANNE</name>
<dbReference type="AlphaFoldDB" id="A0AAD9N6H2"/>
<protein>
    <recommendedName>
        <fullName evidence="4">Large ribosomal subunit protein uL15m</fullName>
    </recommendedName>
    <alternativeName>
        <fullName evidence="5">39S ribosomal protein L15, mitochondrial</fullName>
    </alternativeName>
</protein>
<keyword evidence="3" id="KW-0687">Ribonucleoprotein</keyword>
<dbReference type="GO" id="GO:0005762">
    <property type="term" value="C:mitochondrial large ribosomal subunit"/>
    <property type="evidence" value="ECO:0007669"/>
    <property type="project" value="TreeGrafter"/>
</dbReference>
<evidence type="ECO:0000313" key="8">
    <source>
        <dbReference type="EMBL" id="KAK2155949.1"/>
    </source>
</evidence>
<reference evidence="8" key="1">
    <citation type="journal article" date="2023" name="Mol. Biol. Evol.">
        <title>Third-Generation Sequencing Reveals the Adaptive Role of the Epigenome in Three Deep-Sea Polychaetes.</title>
        <authorList>
            <person name="Perez M."/>
            <person name="Aroh O."/>
            <person name="Sun Y."/>
            <person name="Lan Y."/>
            <person name="Juniper S.K."/>
            <person name="Young C.R."/>
            <person name="Angers B."/>
            <person name="Qian P.Y."/>
        </authorList>
    </citation>
    <scope>NUCLEOTIDE SEQUENCE</scope>
    <source>
        <strain evidence="8">P08H-3</strain>
    </source>
</reference>
<dbReference type="PANTHER" id="PTHR12934:SF11">
    <property type="entry name" value="LARGE RIBOSOMAL SUBUNIT PROTEIN UL15M"/>
    <property type="match status" value="1"/>
</dbReference>
<dbReference type="InterPro" id="IPR036227">
    <property type="entry name" value="Ribosomal_uL15/eL18_sf"/>
</dbReference>
<proteinExistence type="inferred from homology"/>